<evidence type="ECO:0000313" key="5">
    <source>
        <dbReference type="Proteomes" id="UP001221189"/>
    </source>
</evidence>
<proteinExistence type="inferred from homology"/>
<dbReference type="SUPFAM" id="SSF51569">
    <property type="entry name" value="Aldolase"/>
    <property type="match status" value="1"/>
</dbReference>
<dbReference type="Pfam" id="PF00701">
    <property type="entry name" value="DHDPS"/>
    <property type="match status" value="1"/>
</dbReference>
<dbReference type="InterPro" id="IPR002220">
    <property type="entry name" value="DapA-like"/>
</dbReference>
<dbReference type="RefSeq" id="WP_273601661.1">
    <property type="nucleotide sequence ID" value="NZ_JAQQXT010000012.1"/>
</dbReference>
<keyword evidence="2 3" id="KW-0456">Lyase</keyword>
<evidence type="ECO:0000313" key="4">
    <source>
        <dbReference type="EMBL" id="MDC8773508.1"/>
    </source>
</evidence>
<protein>
    <submittedName>
        <fullName evidence="4">Dihydrodipicolinate synthase family protein</fullName>
    </submittedName>
</protein>
<organism evidence="4 5">
    <name type="scientific">Roseateles albus</name>
    <dbReference type="NCBI Taxonomy" id="2987525"/>
    <lineage>
        <taxon>Bacteria</taxon>
        <taxon>Pseudomonadati</taxon>
        <taxon>Pseudomonadota</taxon>
        <taxon>Betaproteobacteria</taxon>
        <taxon>Burkholderiales</taxon>
        <taxon>Sphaerotilaceae</taxon>
        <taxon>Roseateles</taxon>
    </lineage>
</organism>
<sequence>MLTGEKAMSELRGVMPILPTIFTASGAIDEVGTQRVLEYVIDSGASAVVFPGLASEYDTLTKDERLHMTGEIGRWINGRIPLIVGASANSQVEAEAYARAGAEAGAAAAMILTPREHANDLPGMTRYFVEIYERSGIAVMVQNAPAPMGIGMPLPKVAELAQAVAGIRYVKEEAQPSGQRITQLSELAGESLDAVFGGAGARYVIDEWVRGAKGTMPACEITELHVEMHANFVAGRIRHARDLFEQTLPLLSMQANFRWRLTKAVLQRRGLIECDFVRAAGPSLDRYDIDELNTLLARLADIGLLDLPERA</sequence>
<dbReference type="Proteomes" id="UP001221189">
    <property type="component" value="Unassembled WGS sequence"/>
</dbReference>
<comment type="caution">
    <text evidence="4">The sequence shown here is derived from an EMBL/GenBank/DDBJ whole genome shotgun (WGS) entry which is preliminary data.</text>
</comment>
<evidence type="ECO:0000256" key="3">
    <source>
        <dbReference type="PIRNR" id="PIRNR001365"/>
    </source>
</evidence>
<evidence type="ECO:0000256" key="2">
    <source>
        <dbReference type="ARBA" id="ARBA00023239"/>
    </source>
</evidence>
<dbReference type="PRINTS" id="PR00146">
    <property type="entry name" value="DHPICSNTHASE"/>
</dbReference>
<name>A0ABT5KHW2_9BURK</name>
<dbReference type="EMBL" id="JAQQXT010000012">
    <property type="protein sequence ID" value="MDC8773508.1"/>
    <property type="molecule type" value="Genomic_DNA"/>
</dbReference>
<dbReference type="PIRSF" id="PIRSF001365">
    <property type="entry name" value="DHDPS"/>
    <property type="match status" value="1"/>
</dbReference>
<keyword evidence="5" id="KW-1185">Reference proteome</keyword>
<evidence type="ECO:0000256" key="1">
    <source>
        <dbReference type="ARBA" id="ARBA00007592"/>
    </source>
</evidence>
<dbReference type="PANTHER" id="PTHR12128">
    <property type="entry name" value="DIHYDRODIPICOLINATE SYNTHASE"/>
    <property type="match status" value="1"/>
</dbReference>
<comment type="similarity">
    <text evidence="1 3">Belongs to the DapA family.</text>
</comment>
<reference evidence="4 5" key="1">
    <citation type="submission" date="2022-10" db="EMBL/GenBank/DDBJ databases">
        <title>Paucibacter sp. hw1 Genome sequencing.</title>
        <authorList>
            <person name="Park S."/>
        </authorList>
    </citation>
    <scope>NUCLEOTIDE SEQUENCE [LARGE SCALE GENOMIC DNA]</scope>
    <source>
        <strain evidence="5">hw1</strain>
    </source>
</reference>
<accession>A0ABT5KHW2</accession>
<dbReference type="CDD" id="cd00408">
    <property type="entry name" value="DHDPS-like"/>
    <property type="match status" value="1"/>
</dbReference>
<dbReference type="SMART" id="SM01130">
    <property type="entry name" value="DHDPS"/>
    <property type="match status" value="1"/>
</dbReference>
<gene>
    <name evidence="4" type="ORF">PRZ03_18170</name>
</gene>
<dbReference type="InterPro" id="IPR013785">
    <property type="entry name" value="Aldolase_TIM"/>
</dbReference>
<dbReference type="Gene3D" id="3.20.20.70">
    <property type="entry name" value="Aldolase class I"/>
    <property type="match status" value="1"/>
</dbReference>
<dbReference type="PANTHER" id="PTHR12128:SF66">
    <property type="entry name" value="4-HYDROXY-2-OXOGLUTARATE ALDOLASE, MITOCHONDRIAL"/>
    <property type="match status" value="1"/>
</dbReference>